<evidence type="ECO:0000256" key="1">
    <source>
        <dbReference type="SAM" id="MobiDB-lite"/>
    </source>
</evidence>
<keyword evidence="2" id="KW-1133">Transmembrane helix</keyword>
<feature type="region of interest" description="Disordered" evidence="1">
    <location>
        <begin position="1"/>
        <end position="20"/>
    </location>
</feature>
<evidence type="ECO:0000313" key="3">
    <source>
        <dbReference type="EMBL" id="KAH3897015.1"/>
    </source>
</evidence>
<name>A0A9D4SAW6_DREPO</name>
<accession>A0A9D4SAW6</accession>
<reference evidence="3" key="1">
    <citation type="journal article" date="2019" name="bioRxiv">
        <title>The Genome of the Zebra Mussel, Dreissena polymorpha: A Resource for Invasive Species Research.</title>
        <authorList>
            <person name="McCartney M.A."/>
            <person name="Auch B."/>
            <person name="Kono T."/>
            <person name="Mallez S."/>
            <person name="Zhang Y."/>
            <person name="Obille A."/>
            <person name="Becker A."/>
            <person name="Abrahante J.E."/>
            <person name="Garbe J."/>
            <person name="Badalamenti J.P."/>
            <person name="Herman A."/>
            <person name="Mangelson H."/>
            <person name="Liachko I."/>
            <person name="Sullivan S."/>
            <person name="Sone E.D."/>
            <person name="Koren S."/>
            <person name="Silverstein K.A.T."/>
            <person name="Beckman K.B."/>
            <person name="Gohl D.M."/>
        </authorList>
    </citation>
    <scope>NUCLEOTIDE SEQUENCE</scope>
    <source>
        <strain evidence="3">Duluth1</strain>
        <tissue evidence="3">Whole animal</tissue>
    </source>
</reference>
<sequence length="244" mass="26349">MTSKPGPQSPIDTGRPPTTSFLRSAIFYQNRIIVKDKTSARSGSSGTQPVDRKLSALNEGAVKGAVKGVKKKACRPSTLQPEACSSNTHKQSAVASKDRALQKCGCSNAVNVNESSSEQDHPLTPHAGGCHECSPQCRADSGEDMETDTHGIDIVVTDTEKLSGNANAKKDKPSCLRRCYMCLQDDRMKGVPNAHEILASSNPQDYKKLKKVLNISFLTIGIILLIAVVIVIIYSVVESIKRRN</sequence>
<protein>
    <submittedName>
        <fullName evidence="3">Uncharacterized protein</fullName>
    </submittedName>
</protein>
<proteinExistence type="predicted"/>
<evidence type="ECO:0000256" key="2">
    <source>
        <dbReference type="SAM" id="Phobius"/>
    </source>
</evidence>
<dbReference type="OrthoDB" id="6256667at2759"/>
<dbReference type="EMBL" id="JAIWYP010000001">
    <property type="protein sequence ID" value="KAH3897015.1"/>
    <property type="molecule type" value="Genomic_DNA"/>
</dbReference>
<keyword evidence="2" id="KW-0812">Transmembrane</keyword>
<comment type="caution">
    <text evidence="3">The sequence shown here is derived from an EMBL/GenBank/DDBJ whole genome shotgun (WGS) entry which is preliminary data.</text>
</comment>
<keyword evidence="4" id="KW-1185">Reference proteome</keyword>
<keyword evidence="2" id="KW-0472">Membrane</keyword>
<evidence type="ECO:0000313" key="4">
    <source>
        <dbReference type="Proteomes" id="UP000828390"/>
    </source>
</evidence>
<organism evidence="3 4">
    <name type="scientific">Dreissena polymorpha</name>
    <name type="common">Zebra mussel</name>
    <name type="synonym">Mytilus polymorpha</name>
    <dbReference type="NCBI Taxonomy" id="45954"/>
    <lineage>
        <taxon>Eukaryota</taxon>
        <taxon>Metazoa</taxon>
        <taxon>Spiralia</taxon>
        <taxon>Lophotrochozoa</taxon>
        <taxon>Mollusca</taxon>
        <taxon>Bivalvia</taxon>
        <taxon>Autobranchia</taxon>
        <taxon>Heteroconchia</taxon>
        <taxon>Euheterodonta</taxon>
        <taxon>Imparidentia</taxon>
        <taxon>Neoheterodontei</taxon>
        <taxon>Myida</taxon>
        <taxon>Dreissenoidea</taxon>
        <taxon>Dreissenidae</taxon>
        <taxon>Dreissena</taxon>
    </lineage>
</organism>
<dbReference type="Proteomes" id="UP000828390">
    <property type="component" value="Unassembled WGS sequence"/>
</dbReference>
<feature type="transmembrane region" description="Helical" evidence="2">
    <location>
        <begin position="215"/>
        <end position="237"/>
    </location>
</feature>
<dbReference type="AlphaFoldDB" id="A0A9D4SAW6"/>
<gene>
    <name evidence="3" type="ORF">DPMN_021199</name>
</gene>
<reference evidence="3" key="2">
    <citation type="submission" date="2020-11" db="EMBL/GenBank/DDBJ databases">
        <authorList>
            <person name="McCartney M.A."/>
            <person name="Auch B."/>
            <person name="Kono T."/>
            <person name="Mallez S."/>
            <person name="Becker A."/>
            <person name="Gohl D.M."/>
            <person name="Silverstein K.A.T."/>
            <person name="Koren S."/>
            <person name="Bechman K.B."/>
            <person name="Herman A."/>
            <person name="Abrahante J.E."/>
            <person name="Garbe J."/>
        </authorList>
    </citation>
    <scope>NUCLEOTIDE SEQUENCE</scope>
    <source>
        <strain evidence="3">Duluth1</strain>
        <tissue evidence="3">Whole animal</tissue>
    </source>
</reference>